<dbReference type="OrthoDB" id="2569624at2"/>
<keyword evidence="7" id="KW-0449">Lipoprotein</keyword>
<keyword evidence="3" id="KW-0309">Germination</keyword>
<dbReference type="PROSITE" id="PS51257">
    <property type="entry name" value="PROKAR_LIPOPROTEIN"/>
    <property type="match status" value="1"/>
</dbReference>
<evidence type="ECO:0000256" key="3">
    <source>
        <dbReference type="ARBA" id="ARBA00022544"/>
    </source>
</evidence>
<feature type="domain" description="Spore germination GerAC-like C-terminal" evidence="9">
    <location>
        <begin position="211"/>
        <end position="373"/>
    </location>
</feature>
<dbReference type="GO" id="GO:0009847">
    <property type="term" value="P:spore germination"/>
    <property type="evidence" value="ECO:0007669"/>
    <property type="project" value="InterPro"/>
</dbReference>
<feature type="domain" description="Spore germination protein N-terminal" evidence="10">
    <location>
        <begin position="19"/>
        <end position="200"/>
    </location>
</feature>
<evidence type="ECO:0000313" key="11">
    <source>
        <dbReference type="EMBL" id="OLN24012.1"/>
    </source>
</evidence>
<evidence type="ECO:0000256" key="5">
    <source>
        <dbReference type="ARBA" id="ARBA00023136"/>
    </source>
</evidence>
<sequence>MKKWWIMFPICILLSGCWDERPLRTMKLIFGAGMDMQEDDRYSLTIEMPIEGAGGGSSGQGGQGGGQGGQAQTSQVMSEDGITVRDSAYKLDRKVGGVLDVSKLRVLVIGEDGAEKGLYSFLDALYRNASSPLNAKIAIVEGKAGTLFQSEISGEQLHSEYLYKLIMSAEKESMAPVTNLQFICISLLDNGSDPVLPFMKYNEKNKAVEISGGALFNGTKMTGTITPDEMSAFLLLADQMGKELSFTIPADEGRKLTILIEKSKRKMKVDTTNKDHVTADISLDLSVRVLEYPPDHLDDEKKLNELNKLVSDELEKIFTQTMDKMKMADSDTLGFGRQIMAKDPKKFEKMNWKKSYRSADVKIRVKTKIISGGVIL</sequence>
<dbReference type="EMBL" id="MSDU01000003">
    <property type="protein sequence ID" value="OLN24012.1"/>
    <property type="molecule type" value="Genomic_DNA"/>
</dbReference>
<keyword evidence="6" id="KW-0564">Palmitate</keyword>
<keyword evidence="4" id="KW-0732">Signal</keyword>
<gene>
    <name evidence="11" type="ORF">BTO30_00905</name>
</gene>
<evidence type="ECO:0000256" key="1">
    <source>
        <dbReference type="ARBA" id="ARBA00004635"/>
    </source>
</evidence>
<dbReference type="InterPro" id="IPR046953">
    <property type="entry name" value="Spore_GerAC-like_C"/>
</dbReference>
<dbReference type="InterPro" id="IPR008844">
    <property type="entry name" value="Spore_GerAC-like"/>
</dbReference>
<name>A0A1Q8Q9P4_9BACI</name>
<dbReference type="Pfam" id="PF05504">
    <property type="entry name" value="Spore_GerAC"/>
    <property type="match status" value="1"/>
</dbReference>
<dbReference type="Pfam" id="PF25198">
    <property type="entry name" value="Spore_GerAC_N"/>
    <property type="match status" value="1"/>
</dbReference>
<reference evidence="11 12" key="1">
    <citation type="submission" date="2016-12" db="EMBL/GenBank/DDBJ databases">
        <title>Domibacillus antri genome sequencing.</title>
        <authorList>
            <person name="Verma A."/>
            <person name="Krishnamurthi S."/>
        </authorList>
    </citation>
    <scope>NUCLEOTIDE SEQUENCE [LARGE SCALE GENOMIC DNA]</scope>
    <source>
        <strain evidence="11 12">XD80</strain>
    </source>
</reference>
<accession>A0A1Q8Q9P4</accession>
<dbReference type="STRING" id="1714264.BTO30_00905"/>
<dbReference type="InterPro" id="IPR057336">
    <property type="entry name" value="GerAC_N"/>
</dbReference>
<evidence type="ECO:0000256" key="2">
    <source>
        <dbReference type="ARBA" id="ARBA00007886"/>
    </source>
</evidence>
<dbReference type="PANTHER" id="PTHR35789:SF1">
    <property type="entry name" value="SPORE GERMINATION PROTEIN B3"/>
    <property type="match status" value="1"/>
</dbReference>
<protein>
    <submittedName>
        <fullName evidence="11">Uncharacterized protein</fullName>
    </submittedName>
</protein>
<comment type="similarity">
    <text evidence="2">Belongs to the GerABKC lipoprotein family.</text>
</comment>
<dbReference type="InterPro" id="IPR038501">
    <property type="entry name" value="Spore_GerAC_C_sf"/>
</dbReference>
<evidence type="ECO:0000259" key="9">
    <source>
        <dbReference type="Pfam" id="PF05504"/>
    </source>
</evidence>
<evidence type="ECO:0000313" key="12">
    <source>
        <dbReference type="Proteomes" id="UP000185568"/>
    </source>
</evidence>
<dbReference type="NCBIfam" id="TIGR02887">
    <property type="entry name" value="spore_ger_x_C"/>
    <property type="match status" value="1"/>
</dbReference>
<evidence type="ECO:0000259" key="10">
    <source>
        <dbReference type="Pfam" id="PF25198"/>
    </source>
</evidence>
<feature type="region of interest" description="Disordered" evidence="8">
    <location>
        <begin position="53"/>
        <end position="77"/>
    </location>
</feature>
<dbReference type="Proteomes" id="UP000185568">
    <property type="component" value="Unassembled WGS sequence"/>
</dbReference>
<evidence type="ECO:0000256" key="8">
    <source>
        <dbReference type="SAM" id="MobiDB-lite"/>
    </source>
</evidence>
<comment type="caution">
    <text evidence="11">The sequence shown here is derived from an EMBL/GenBank/DDBJ whole genome shotgun (WGS) entry which is preliminary data.</text>
</comment>
<dbReference type="Gene3D" id="3.30.300.210">
    <property type="entry name" value="Nutrient germinant receptor protein C, domain 3"/>
    <property type="match status" value="1"/>
</dbReference>
<evidence type="ECO:0000256" key="4">
    <source>
        <dbReference type="ARBA" id="ARBA00022729"/>
    </source>
</evidence>
<feature type="compositionally biased region" description="Gly residues" evidence="8">
    <location>
        <begin position="53"/>
        <end position="69"/>
    </location>
</feature>
<dbReference type="PANTHER" id="PTHR35789">
    <property type="entry name" value="SPORE GERMINATION PROTEIN B3"/>
    <property type="match status" value="1"/>
</dbReference>
<dbReference type="RefSeq" id="WP_075396830.1">
    <property type="nucleotide sequence ID" value="NZ_MSDU01000003.1"/>
</dbReference>
<evidence type="ECO:0000256" key="7">
    <source>
        <dbReference type="ARBA" id="ARBA00023288"/>
    </source>
</evidence>
<keyword evidence="5" id="KW-0472">Membrane</keyword>
<organism evidence="11 12">
    <name type="scientific">Domibacillus antri</name>
    <dbReference type="NCBI Taxonomy" id="1714264"/>
    <lineage>
        <taxon>Bacteria</taxon>
        <taxon>Bacillati</taxon>
        <taxon>Bacillota</taxon>
        <taxon>Bacilli</taxon>
        <taxon>Bacillales</taxon>
        <taxon>Bacillaceae</taxon>
        <taxon>Domibacillus</taxon>
    </lineage>
</organism>
<keyword evidence="12" id="KW-1185">Reference proteome</keyword>
<evidence type="ECO:0000256" key="6">
    <source>
        <dbReference type="ARBA" id="ARBA00023139"/>
    </source>
</evidence>
<dbReference type="AlphaFoldDB" id="A0A1Q8Q9P4"/>
<dbReference type="GO" id="GO:0016020">
    <property type="term" value="C:membrane"/>
    <property type="evidence" value="ECO:0007669"/>
    <property type="project" value="UniProtKB-SubCell"/>
</dbReference>
<proteinExistence type="inferred from homology"/>
<comment type="subcellular location">
    <subcellularLocation>
        <location evidence="1">Membrane</location>
        <topology evidence="1">Lipid-anchor</topology>
    </subcellularLocation>
</comment>